<dbReference type="PROSITE" id="PS51668">
    <property type="entry name" value="TSAA_2"/>
    <property type="match status" value="1"/>
</dbReference>
<dbReference type="InterPro" id="IPR023370">
    <property type="entry name" value="TrmO-like_N"/>
</dbReference>
<dbReference type="Pfam" id="PF01980">
    <property type="entry name" value="TrmO_N"/>
    <property type="match status" value="1"/>
</dbReference>
<dbReference type="AlphaFoldDB" id="A0A4R7Z8V7"/>
<dbReference type="SUPFAM" id="SSF118196">
    <property type="entry name" value="YaeB-like"/>
    <property type="match status" value="1"/>
</dbReference>
<evidence type="ECO:0000256" key="2">
    <source>
        <dbReference type="ARBA" id="ARBA00033753"/>
    </source>
</evidence>
<accession>A0A4R7Z8V7</accession>
<evidence type="ECO:0000313" key="5">
    <source>
        <dbReference type="Proteomes" id="UP000294697"/>
    </source>
</evidence>
<proteinExistence type="inferred from homology"/>
<dbReference type="Gene3D" id="2.40.30.70">
    <property type="entry name" value="YaeB-like"/>
    <property type="match status" value="1"/>
</dbReference>
<keyword evidence="1" id="KW-0949">S-adenosyl-L-methionine</keyword>
<dbReference type="InterPro" id="IPR036414">
    <property type="entry name" value="YaeB_N_sf"/>
</dbReference>
<gene>
    <name evidence="4" type="ORF">C8C77_10119</name>
</gene>
<dbReference type="Proteomes" id="UP000294697">
    <property type="component" value="Unassembled WGS sequence"/>
</dbReference>
<protein>
    <submittedName>
        <fullName evidence="4">tRNA-Thr(GGU) m(6)t(6)A37 methyltransferase TsaA</fullName>
    </submittedName>
</protein>
<comment type="caution">
    <text evidence="4">The sequence shown here is derived from an EMBL/GenBank/DDBJ whole genome shotgun (WGS) entry which is preliminary data.</text>
</comment>
<reference evidence="4 5" key="1">
    <citation type="submission" date="2019-03" db="EMBL/GenBank/DDBJ databases">
        <title>Subsurface microbial communities from deep shales in Ohio and West Virginia, USA.</title>
        <authorList>
            <person name="Wrighton K."/>
        </authorList>
    </citation>
    <scope>NUCLEOTIDE SEQUENCE [LARGE SCALE GENOMIC DNA]</scope>
    <source>
        <strain evidence="4 5">MSL9.2</strain>
    </source>
</reference>
<keyword evidence="4" id="KW-0489">Methyltransferase</keyword>
<evidence type="ECO:0000256" key="1">
    <source>
        <dbReference type="ARBA" id="ARBA00022691"/>
    </source>
</evidence>
<dbReference type="InterPro" id="IPR040372">
    <property type="entry name" value="YaeB-like"/>
</dbReference>
<name>A0A4R7Z8V7_9FIRM</name>
<organism evidence="4 5">
    <name type="scientific">Halanaerobium saccharolyticum</name>
    <dbReference type="NCBI Taxonomy" id="43595"/>
    <lineage>
        <taxon>Bacteria</taxon>
        <taxon>Bacillati</taxon>
        <taxon>Bacillota</taxon>
        <taxon>Clostridia</taxon>
        <taxon>Halanaerobiales</taxon>
        <taxon>Halanaerobiaceae</taxon>
        <taxon>Halanaerobium</taxon>
    </lineage>
</organism>
<dbReference type="PANTHER" id="PTHR12818">
    <property type="entry name" value="TRNA (ADENINE(37)-N6)-METHYLTRANSFERASE"/>
    <property type="match status" value="1"/>
</dbReference>
<dbReference type="OrthoDB" id="9804309at2"/>
<dbReference type="InterPro" id="IPR036413">
    <property type="entry name" value="YaeB-like_sf"/>
</dbReference>
<comment type="similarity">
    <text evidence="2">Belongs to the tRNA methyltransferase O family.</text>
</comment>
<dbReference type="GO" id="GO:0032259">
    <property type="term" value="P:methylation"/>
    <property type="evidence" value="ECO:0007669"/>
    <property type="project" value="UniProtKB-KW"/>
</dbReference>
<evidence type="ECO:0000259" key="3">
    <source>
        <dbReference type="PROSITE" id="PS51668"/>
    </source>
</evidence>
<dbReference type="RefSeq" id="WP_111570950.1">
    <property type="nucleotide sequence ID" value="NZ_QLME01000002.1"/>
</dbReference>
<dbReference type="PANTHER" id="PTHR12818:SF0">
    <property type="entry name" value="TRNA (ADENINE(37)-N6)-METHYLTRANSFERASE"/>
    <property type="match status" value="1"/>
</dbReference>
<keyword evidence="4" id="KW-0808">Transferase</keyword>
<dbReference type="EMBL" id="SODA01000001">
    <property type="protein sequence ID" value="TDW07550.1"/>
    <property type="molecule type" value="Genomic_DNA"/>
</dbReference>
<dbReference type="GO" id="GO:0008168">
    <property type="term" value="F:methyltransferase activity"/>
    <property type="evidence" value="ECO:0007669"/>
    <property type="project" value="UniProtKB-KW"/>
</dbReference>
<dbReference type="NCBIfam" id="TIGR00104">
    <property type="entry name" value="tRNA_TsaA"/>
    <property type="match status" value="1"/>
</dbReference>
<dbReference type="CDD" id="cd09281">
    <property type="entry name" value="UPF0066"/>
    <property type="match status" value="1"/>
</dbReference>
<sequence length="161" mass="18034">MEITYKAIGKIRSPFKGPEGTPIQPTAAGSAAGKIELLPEYQEGLKDLEGFSHLILLYHCHQAGKAALTAKPFMEDKKHGIFSIRAPSRPNSIGLSIVRLEKIENNILHIKDLDILDKTPLLDIKPYVPEFDRRKDVKIGWMETNINKLSSLKDDGRFADK</sequence>
<evidence type="ECO:0000313" key="4">
    <source>
        <dbReference type="EMBL" id="TDW07550.1"/>
    </source>
</evidence>
<feature type="domain" description="TsaA-like" evidence="3">
    <location>
        <begin position="5"/>
        <end position="136"/>
    </location>
</feature>